<dbReference type="RefSeq" id="WP_331785388.1">
    <property type="nucleotide sequence ID" value="NZ_JAVFKM010000002.1"/>
</dbReference>
<dbReference type="Gene3D" id="1.25.40.10">
    <property type="entry name" value="Tetratricopeptide repeat domain"/>
    <property type="match status" value="1"/>
</dbReference>
<dbReference type="CDD" id="cd00093">
    <property type="entry name" value="HTH_XRE"/>
    <property type="match status" value="1"/>
</dbReference>
<feature type="domain" description="HTH cro/C1-type" evidence="1">
    <location>
        <begin position="31"/>
        <end position="87"/>
    </location>
</feature>
<reference evidence="2 3" key="1">
    <citation type="submission" date="2023-08" db="EMBL/GenBank/DDBJ databases">
        <authorList>
            <person name="Sharma P."/>
            <person name="Verma V."/>
            <person name="Mohan M.K."/>
            <person name="Dubey A.K."/>
        </authorList>
    </citation>
    <scope>NUCLEOTIDE SEQUENCE [LARGE SCALE GENOMIC DNA]</scope>
    <source>
        <strain evidence="2 3">ADP4</strain>
    </source>
</reference>
<dbReference type="EMBL" id="JAVFKM010000002">
    <property type="protein sequence ID" value="MEF3112391.1"/>
    <property type="molecule type" value="Genomic_DNA"/>
</dbReference>
<evidence type="ECO:0000313" key="3">
    <source>
        <dbReference type="Proteomes" id="UP001348265"/>
    </source>
</evidence>
<dbReference type="SMART" id="SM00530">
    <property type="entry name" value="HTH_XRE"/>
    <property type="match status" value="1"/>
</dbReference>
<dbReference type="SUPFAM" id="SSF47413">
    <property type="entry name" value="lambda repressor-like DNA-binding domains"/>
    <property type="match status" value="1"/>
</dbReference>
<gene>
    <name evidence="2" type="ORF">RB636_04140</name>
</gene>
<evidence type="ECO:0000259" key="1">
    <source>
        <dbReference type="SMART" id="SM00530"/>
    </source>
</evidence>
<evidence type="ECO:0000313" key="2">
    <source>
        <dbReference type="EMBL" id="MEF3112391.1"/>
    </source>
</evidence>
<dbReference type="Proteomes" id="UP001348265">
    <property type="component" value="Unassembled WGS sequence"/>
</dbReference>
<dbReference type="InterPro" id="IPR010982">
    <property type="entry name" value="Lambda_DNA-bd_dom_sf"/>
</dbReference>
<dbReference type="InterPro" id="IPR001387">
    <property type="entry name" value="Cro/C1-type_HTH"/>
</dbReference>
<proteinExistence type="predicted"/>
<protein>
    <submittedName>
        <fullName evidence="2">Helix-turn-helix transcriptional regulator</fullName>
    </submittedName>
</protein>
<dbReference type="InterPro" id="IPR011990">
    <property type="entry name" value="TPR-like_helical_dom_sf"/>
</dbReference>
<keyword evidence="3" id="KW-1185">Reference proteome</keyword>
<comment type="caution">
    <text evidence="2">The sequence shown here is derived from an EMBL/GenBank/DDBJ whole genome shotgun (WGS) entry which is preliminary data.</text>
</comment>
<accession>A0ABU7WLI8</accession>
<name>A0ABU7WLI8_9ACTN</name>
<organism evidence="2 3">
    <name type="scientific">Streptomyces chrestomyceticus</name>
    <dbReference type="NCBI Taxonomy" id="68185"/>
    <lineage>
        <taxon>Bacteria</taxon>
        <taxon>Bacillati</taxon>
        <taxon>Actinomycetota</taxon>
        <taxon>Actinomycetes</taxon>
        <taxon>Kitasatosporales</taxon>
        <taxon>Streptomycetaceae</taxon>
        <taxon>Streptomyces</taxon>
    </lineage>
</organism>
<sequence length="421" mass="45951">MLQSQDLHATVAGLVDDVRFQDACARREMGQLFRMLNHRGHSTRQLAAAVQITQGRLYDYMNGKSRVEKITVFEQIADALHIPGHLLGLARRPWEPLPAASRQVAPPPSGSDLEAMDAFRNADRQAGGGRLYAAVVSHLREQVSRRLLDAHMDQSVFAAAAAMTEMAGWMAHDSGRDDLAARHFAKAMPLAQASGDALLAANIAASNSHLALQAGRPDEAVTWARNGFELLDHCPRLPSLVARLHAMTARALAAAGQQQAAERALGMAQDSIHGPAQDVHPWVSPFDCAALASELALTVRDLGQYDRALQWAEEAVSLREEGRTRSRALSRVAVVDLHAHRSDLDAVVHCGYELLATSPTLSSVRFVNQLAELRETLNTHRAYRPVRDFLAQFDEAVRARRLLLADLLSPQSGGQAHEADT</sequence>
<dbReference type="Pfam" id="PF13560">
    <property type="entry name" value="HTH_31"/>
    <property type="match status" value="1"/>
</dbReference>
<dbReference type="SUPFAM" id="SSF48452">
    <property type="entry name" value="TPR-like"/>
    <property type="match status" value="1"/>
</dbReference>